<dbReference type="Pfam" id="PF00069">
    <property type="entry name" value="Pkinase"/>
    <property type="match status" value="1"/>
</dbReference>
<dbReference type="PROSITE" id="PS00108">
    <property type="entry name" value="PROTEIN_KINASE_ST"/>
    <property type="match status" value="1"/>
</dbReference>
<dbReference type="InterPro" id="IPR050339">
    <property type="entry name" value="CC_SR_Kinase"/>
</dbReference>
<dbReference type="PROSITE" id="PS50011">
    <property type="entry name" value="PROTEIN_KINASE_DOM"/>
    <property type="match status" value="1"/>
</dbReference>
<evidence type="ECO:0000256" key="2">
    <source>
        <dbReference type="ARBA" id="ARBA00022741"/>
    </source>
</evidence>
<keyword evidence="4" id="KW-0067">ATP-binding</keyword>
<dbReference type="PANTHER" id="PTHR11042">
    <property type="entry name" value="EUKARYOTIC TRANSLATION INITIATION FACTOR 2-ALPHA KINASE EIF2-ALPHA KINASE -RELATED"/>
    <property type="match status" value="1"/>
</dbReference>
<gene>
    <name evidence="7" type="ORF">M9Y10_026428</name>
</gene>
<dbReference type="EMBL" id="JAPFFF010000039">
    <property type="protein sequence ID" value="KAK8842197.1"/>
    <property type="molecule type" value="Genomic_DNA"/>
</dbReference>
<evidence type="ECO:0000256" key="5">
    <source>
        <dbReference type="ARBA" id="ARBA00037982"/>
    </source>
</evidence>
<proteinExistence type="inferred from homology"/>
<evidence type="ECO:0000256" key="1">
    <source>
        <dbReference type="ARBA" id="ARBA00022679"/>
    </source>
</evidence>
<organism evidence="7 8">
    <name type="scientific">Tritrichomonas musculus</name>
    <dbReference type="NCBI Taxonomy" id="1915356"/>
    <lineage>
        <taxon>Eukaryota</taxon>
        <taxon>Metamonada</taxon>
        <taxon>Parabasalia</taxon>
        <taxon>Tritrichomonadida</taxon>
        <taxon>Tritrichomonadidae</taxon>
        <taxon>Tritrichomonas</taxon>
    </lineage>
</organism>
<keyword evidence="8" id="KW-1185">Reference proteome</keyword>
<dbReference type="Gene3D" id="1.10.510.10">
    <property type="entry name" value="Transferase(Phosphotransferase) domain 1"/>
    <property type="match status" value="1"/>
</dbReference>
<evidence type="ECO:0000256" key="4">
    <source>
        <dbReference type="ARBA" id="ARBA00022840"/>
    </source>
</evidence>
<keyword evidence="3" id="KW-0418">Kinase</keyword>
<accession>A0ABR2H7I0</accession>
<dbReference type="InterPro" id="IPR011009">
    <property type="entry name" value="Kinase-like_dom_sf"/>
</dbReference>
<dbReference type="SUPFAM" id="SSF56112">
    <property type="entry name" value="Protein kinase-like (PK-like)"/>
    <property type="match status" value="1"/>
</dbReference>
<keyword evidence="1" id="KW-0808">Transferase</keyword>
<reference evidence="7 8" key="1">
    <citation type="submission" date="2024-04" db="EMBL/GenBank/DDBJ databases">
        <title>Tritrichomonas musculus Genome.</title>
        <authorList>
            <person name="Alves-Ferreira E."/>
            <person name="Grigg M."/>
            <person name="Lorenzi H."/>
            <person name="Galac M."/>
        </authorList>
    </citation>
    <scope>NUCLEOTIDE SEQUENCE [LARGE SCALE GENOMIC DNA]</scope>
    <source>
        <strain evidence="7 8">EAF2021</strain>
    </source>
</reference>
<dbReference type="InterPro" id="IPR008271">
    <property type="entry name" value="Ser/Thr_kinase_AS"/>
</dbReference>
<protein>
    <recommendedName>
        <fullName evidence="6">Protein kinase domain-containing protein</fullName>
    </recommendedName>
</protein>
<sequence>MNFIHKHGMIHRDLKIENIMLNAVFQTKLVDFSLIRINECVLDEYSLVDDSMTKGVGTLSYMSPEMLNEEDYDNKTDVYSFGVVL</sequence>
<evidence type="ECO:0000313" key="8">
    <source>
        <dbReference type="Proteomes" id="UP001470230"/>
    </source>
</evidence>
<evidence type="ECO:0000256" key="3">
    <source>
        <dbReference type="ARBA" id="ARBA00022777"/>
    </source>
</evidence>
<evidence type="ECO:0000259" key="6">
    <source>
        <dbReference type="PROSITE" id="PS50011"/>
    </source>
</evidence>
<dbReference type="Proteomes" id="UP001470230">
    <property type="component" value="Unassembled WGS sequence"/>
</dbReference>
<keyword evidence="2" id="KW-0547">Nucleotide-binding</keyword>
<name>A0ABR2H7I0_9EUKA</name>
<evidence type="ECO:0000313" key="7">
    <source>
        <dbReference type="EMBL" id="KAK8842197.1"/>
    </source>
</evidence>
<dbReference type="InterPro" id="IPR000719">
    <property type="entry name" value="Prot_kinase_dom"/>
</dbReference>
<comment type="caution">
    <text evidence="7">The sequence shown here is derived from an EMBL/GenBank/DDBJ whole genome shotgun (WGS) entry which is preliminary data.</text>
</comment>
<feature type="domain" description="Protein kinase" evidence="6">
    <location>
        <begin position="1"/>
        <end position="85"/>
    </location>
</feature>
<comment type="similarity">
    <text evidence="5">Belongs to the protein kinase superfamily. Ser/Thr protein kinase family. GCN2 subfamily.</text>
</comment>